<evidence type="ECO:0000313" key="6">
    <source>
        <dbReference type="EMBL" id="KAB1217893.1"/>
    </source>
</evidence>
<dbReference type="Gene3D" id="3.90.640.10">
    <property type="entry name" value="Actin, Chain A, domain 4"/>
    <property type="match status" value="1"/>
</dbReference>
<dbReference type="SUPFAM" id="SSF100934">
    <property type="entry name" value="Heat shock protein 70kD (HSP70), C-terminal subdomain"/>
    <property type="match status" value="1"/>
</dbReference>
<dbReference type="FunFam" id="2.60.34.10:FF:000012">
    <property type="entry name" value="Heat shock 70 kDa protein"/>
    <property type="match status" value="1"/>
</dbReference>
<dbReference type="Pfam" id="PF00012">
    <property type="entry name" value="HSP70"/>
    <property type="match status" value="1"/>
</dbReference>
<evidence type="ECO:0000256" key="2">
    <source>
        <dbReference type="ARBA" id="ARBA00022741"/>
    </source>
</evidence>
<evidence type="ECO:0000256" key="4">
    <source>
        <dbReference type="RuleBase" id="RU003322"/>
    </source>
</evidence>
<gene>
    <name evidence="6" type="ORF">CJ030_MR3G014697</name>
</gene>
<protein>
    <submittedName>
        <fullName evidence="6">Heat shock cognate 70 kDa protein</fullName>
    </submittedName>
</protein>
<dbReference type="GO" id="GO:0140662">
    <property type="term" value="F:ATP-dependent protein folding chaperone"/>
    <property type="evidence" value="ECO:0007669"/>
    <property type="project" value="InterPro"/>
</dbReference>
<evidence type="ECO:0000256" key="1">
    <source>
        <dbReference type="ARBA" id="ARBA00007381"/>
    </source>
</evidence>
<dbReference type="PROSITE" id="PS01036">
    <property type="entry name" value="HSP70_3"/>
    <property type="match status" value="1"/>
</dbReference>
<accession>A0A6A1VYW1</accession>
<organism evidence="6 7">
    <name type="scientific">Morella rubra</name>
    <name type="common">Chinese bayberry</name>
    <dbReference type="NCBI Taxonomy" id="262757"/>
    <lineage>
        <taxon>Eukaryota</taxon>
        <taxon>Viridiplantae</taxon>
        <taxon>Streptophyta</taxon>
        <taxon>Embryophyta</taxon>
        <taxon>Tracheophyta</taxon>
        <taxon>Spermatophyta</taxon>
        <taxon>Magnoliopsida</taxon>
        <taxon>eudicotyledons</taxon>
        <taxon>Gunneridae</taxon>
        <taxon>Pentapetalae</taxon>
        <taxon>rosids</taxon>
        <taxon>fabids</taxon>
        <taxon>Fagales</taxon>
        <taxon>Myricaceae</taxon>
        <taxon>Morella</taxon>
    </lineage>
</organism>
<dbReference type="InterPro" id="IPR043129">
    <property type="entry name" value="ATPase_NBD"/>
</dbReference>
<keyword evidence="2 4" id="KW-0547">Nucleotide-binding</keyword>
<evidence type="ECO:0000256" key="5">
    <source>
        <dbReference type="SAM" id="MobiDB-lite"/>
    </source>
</evidence>
<dbReference type="GO" id="GO:0005524">
    <property type="term" value="F:ATP binding"/>
    <property type="evidence" value="ECO:0007669"/>
    <property type="project" value="UniProtKB-KW"/>
</dbReference>
<dbReference type="InterPro" id="IPR029047">
    <property type="entry name" value="HSP70_peptide-bd_sf"/>
</dbReference>
<dbReference type="Gene3D" id="1.20.1270.10">
    <property type="match status" value="1"/>
</dbReference>
<keyword evidence="6" id="KW-0346">Stress response</keyword>
<dbReference type="InterPro" id="IPR018181">
    <property type="entry name" value="Heat_shock_70_CS"/>
</dbReference>
<dbReference type="SUPFAM" id="SSF100920">
    <property type="entry name" value="Heat shock protein 70kD (HSP70), peptide-binding domain"/>
    <property type="match status" value="1"/>
</dbReference>
<reference evidence="6 7" key="1">
    <citation type="journal article" date="2019" name="Plant Biotechnol. J.">
        <title>The red bayberry genome and genetic basis of sex determination.</title>
        <authorList>
            <person name="Jia H.M."/>
            <person name="Jia H.J."/>
            <person name="Cai Q.L."/>
            <person name="Wang Y."/>
            <person name="Zhao H.B."/>
            <person name="Yang W.F."/>
            <person name="Wang G.Y."/>
            <person name="Li Y.H."/>
            <person name="Zhan D.L."/>
            <person name="Shen Y.T."/>
            <person name="Niu Q.F."/>
            <person name="Chang L."/>
            <person name="Qiu J."/>
            <person name="Zhao L."/>
            <person name="Xie H.B."/>
            <person name="Fu W.Y."/>
            <person name="Jin J."/>
            <person name="Li X.W."/>
            <person name="Jiao Y."/>
            <person name="Zhou C.C."/>
            <person name="Tu T."/>
            <person name="Chai C.Y."/>
            <person name="Gao J.L."/>
            <person name="Fan L.J."/>
            <person name="van de Weg E."/>
            <person name="Wang J.Y."/>
            <person name="Gao Z.S."/>
        </authorList>
    </citation>
    <scope>NUCLEOTIDE SEQUENCE [LARGE SCALE GENOMIC DNA]</scope>
    <source>
        <tissue evidence="6">Leaves</tissue>
    </source>
</reference>
<evidence type="ECO:0000313" key="7">
    <source>
        <dbReference type="Proteomes" id="UP000516437"/>
    </source>
</evidence>
<dbReference type="AlphaFoldDB" id="A0A6A1VYW1"/>
<sequence length="530" mass="58664">MSHYVTIEKGVFEVKAVAGDTHLGGEDFDNRMVKHFVEVFKRRHKEDISGNARAVRRRTACERAKRILSSAPETTIEVDSLYNGIDFCAVITQAKFAELNIDLFKTSIEFVEKCLTDAKMDKCNVHDVVLTGGSSRIPKVQQLLQDFFDGKELNKSIHPDEAVAYGAAIQAANLTGMGNKQVQRIVLIDVTPLSLGVEDYLGEMSVVIPRNKAIPTKMERKGTNAYDNQTSLCFPVYEGERARANANNFLGEFTLSGIPAVPKGKASISVCFDIDANGILNVSAEEKTTGVSCKITITNDKARLSKEEIDRMVDDAEKYKVQDDEYRKQVKARATLEQYAYNLRNTLNGNEIGVNLAVASKKNIETAIDEVTQWLDDIQLAEVAEYEEKRKGLELICKGEKTLKRDGVLASKAGRKSEKSGCAWNPRAGQETSNKSRTQRQEGLKLAMGGVPAETTKNSPNKRRKQQASKIQARSGARVKSHAPAEQPWVGAETDTGGQGRRSRRPGSPETIENVVIALLKQPKERREKT</sequence>
<dbReference type="Gene3D" id="3.30.420.40">
    <property type="match status" value="1"/>
</dbReference>
<keyword evidence="3 4" id="KW-0067">ATP-binding</keyword>
<keyword evidence="7" id="KW-1185">Reference proteome</keyword>
<name>A0A6A1VYW1_9ROSI</name>
<feature type="region of interest" description="Disordered" evidence="5">
    <location>
        <begin position="408"/>
        <end position="530"/>
    </location>
</feature>
<comment type="similarity">
    <text evidence="1 4">Belongs to the heat shock protein 70 family.</text>
</comment>
<dbReference type="PANTHER" id="PTHR19375">
    <property type="entry name" value="HEAT SHOCK PROTEIN 70KDA"/>
    <property type="match status" value="1"/>
</dbReference>
<dbReference type="FunFam" id="3.90.640.10:FF:000002">
    <property type="entry name" value="Heat shock 70 kDa"/>
    <property type="match status" value="1"/>
</dbReference>
<dbReference type="EMBL" id="RXIC02000021">
    <property type="protein sequence ID" value="KAB1217893.1"/>
    <property type="molecule type" value="Genomic_DNA"/>
</dbReference>
<comment type="caution">
    <text evidence="6">The sequence shown here is derived from an EMBL/GenBank/DDBJ whole genome shotgun (WGS) entry which is preliminary data.</text>
</comment>
<proteinExistence type="inferred from homology"/>
<dbReference type="PRINTS" id="PR00301">
    <property type="entry name" value="HEATSHOCK70"/>
</dbReference>
<dbReference type="OrthoDB" id="3789372at2759"/>
<dbReference type="InterPro" id="IPR029048">
    <property type="entry name" value="HSP70_C_sf"/>
</dbReference>
<dbReference type="SUPFAM" id="SSF53067">
    <property type="entry name" value="Actin-like ATPase domain"/>
    <property type="match status" value="1"/>
</dbReference>
<dbReference type="InterPro" id="IPR013126">
    <property type="entry name" value="Hsp_70_fam"/>
</dbReference>
<dbReference type="Gene3D" id="2.60.34.10">
    <property type="entry name" value="Substrate Binding Domain Of DNAk, Chain A, domain 1"/>
    <property type="match status" value="1"/>
</dbReference>
<dbReference type="Proteomes" id="UP000516437">
    <property type="component" value="Chromosome 3"/>
</dbReference>
<evidence type="ECO:0000256" key="3">
    <source>
        <dbReference type="ARBA" id="ARBA00022840"/>
    </source>
</evidence>